<dbReference type="SMART" id="SM00490">
    <property type="entry name" value="HELICc"/>
    <property type="match status" value="1"/>
</dbReference>
<evidence type="ECO:0000256" key="2">
    <source>
        <dbReference type="ARBA" id="ARBA00022801"/>
    </source>
</evidence>
<dbReference type="CDD" id="cd00268">
    <property type="entry name" value="DEADc"/>
    <property type="match status" value="1"/>
</dbReference>
<comment type="caution">
    <text evidence="7">The sequence shown here is derived from an EMBL/GenBank/DDBJ whole genome shotgun (WGS) entry which is preliminary data.</text>
</comment>
<dbReference type="SUPFAM" id="SSF52540">
    <property type="entry name" value="P-loop containing nucleoside triphosphate hydrolases"/>
    <property type="match status" value="1"/>
</dbReference>
<dbReference type="InterPro" id="IPR014001">
    <property type="entry name" value="Helicase_ATP-bd"/>
</dbReference>
<evidence type="ECO:0000259" key="5">
    <source>
        <dbReference type="PROSITE" id="PS51192"/>
    </source>
</evidence>
<dbReference type="Gene3D" id="3.40.50.300">
    <property type="entry name" value="P-loop containing nucleotide triphosphate hydrolases"/>
    <property type="match status" value="2"/>
</dbReference>
<dbReference type="Pfam" id="PF00271">
    <property type="entry name" value="Helicase_C"/>
    <property type="match status" value="1"/>
</dbReference>
<dbReference type="Pfam" id="PF00270">
    <property type="entry name" value="DEAD"/>
    <property type="match status" value="1"/>
</dbReference>
<evidence type="ECO:0000313" key="7">
    <source>
        <dbReference type="EMBL" id="MYL20425.1"/>
    </source>
</evidence>
<evidence type="ECO:0000256" key="4">
    <source>
        <dbReference type="ARBA" id="ARBA00022840"/>
    </source>
</evidence>
<evidence type="ECO:0000256" key="1">
    <source>
        <dbReference type="ARBA" id="ARBA00022741"/>
    </source>
</evidence>
<keyword evidence="4" id="KW-0067">ATP-binding</keyword>
<organism evidence="7 8">
    <name type="scientific">Halobacillus litoralis</name>
    <dbReference type="NCBI Taxonomy" id="45668"/>
    <lineage>
        <taxon>Bacteria</taxon>
        <taxon>Bacillati</taxon>
        <taxon>Bacillota</taxon>
        <taxon>Bacilli</taxon>
        <taxon>Bacillales</taxon>
        <taxon>Bacillaceae</taxon>
        <taxon>Halobacillus</taxon>
    </lineage>
</organism>
<dbReference type="InterPro" id="IPR027417">
    <property type="entry name" value="P-loop_NTPase"/>
</dbReference>
<keyword evidence="3 7" id="KW-0347">Helicase</keyword>
<dbReference type="GO" id="GO:0003724">
    <property type="term" value="F:RNA helicase activity"/>
    <property type="evidence" value="ECO:0007669"/>
    <property type="project" value="TreeGrafter"/>
</dbReference>
<dbReference type="AlphaFoldDB" id="A0A845DVA2"/>
<dbReference type="InterPro" id="IPR050547">
    <property type="entry name" value="DEAD_box_RNA_helicases"/>
</dbReference>
<accession>A0A845DVA2</accession>
<dbReference type="InterPro" id="IPR044742">
    <property type="entry name" value="DEAD/DEAH_RhlB"/>
</dbReference>
<dbReference type="GO" id="GO:0009409">
    <property type="term" value="P:response to cold"/>
    <property type="evidence" value="ECO:0007669"/>
    <property type="project" value="TreeGrafter"/>
</dbReference>
<dbReference type="PANTHER" id="PTHR47963:SF7">
    <property type="entry name" value="ATP-DEPENDENT RNA HELICASE YFML-RELATED"/>
    <property type="match status" value="1"/>
</dbReference>
<dbReference type="SMART" id="SM00487">
    <property type="entry name" value="DEXDc"/>
    <property type="match status" value="1"/>
</dbReference>
<dbReference type="Proteomes" id="UP000460949">
    <property type="component" value="Unassembled WGS sequence"/>
</dbReference>
<evidence type="ECO:0000259" key="6">
    <source>
        <dbReference type="PROSITE" id="PS51194"/>
    </source>
</evidence>
<dbReference type="InterPro" id="IPR011545">
    <property type="entry name" value="DEAD/DEAH_box_helicase_dom"/>
</dbReference>
<feature type="domain" description="Helicase C-terminal" evidence="6">
    <location>
        <begin position="217"/>
        <end position="377"/>
    </location>
</feature>
<dbReference type="GO" id="GO:0005840">
    <property type="term" value="C:ribosome"/>
    <property type="evidence" value="ECO:0007669"/>
    <property type="project" value="TreeGrafter"/>
</dbReference>
<dbReference type="GO" id="GO:0005829">
    <property type="term" value="C:cytosol"/>
    <property type="evidence" value="ECO:0007669"/>
    <property type="project" value="TreeGrafter"/>
</dbReference>
<dbReference type="PROSITE" id="PS51194">
    <property type="entry name" value="HELICASE_CTER"/>
    <property type="match status" value="1"/>
</dbReference>
<dbReference type="EMBL" id="WMET01000002">
    <property type="protein sequence ID" value="MYL20425.1"/>
    <property type="molecule type" value="Genomic_DNA"/>
</dbReference>
<dbReference type="GO" id="GO:0005524">
    <property type="term" value="F:ATP binding"/>
    <property type="evidence" value="ECO:0007669"/>
    <property type="project" value="UniProtKB-KW"/>
</dbReference>
<dbReference type="PROSITE" id="PS51192">
    <property type="entry name" value="HELICASE_ATP_BIND_1"/>
    <property type="match status" value="1"/>
</dbReference>
<keyword evidence="2" id="KW-0378">Hydrolase</keyword>
<reference evidence="7 8" key="1">
    <citation type="submission" date="2019-11" db="EMBL/GenBank/DDBJ databases">
        <title>Genome sequences of 17 halophilic strains isolated from different environments.</title>
        <authorList>
            <person name="Furrow R.E."/>
        </authorList>
    </citation>
    <scope>NUCLEOTIDE SEQUENCE [LARGE SCALE GENOMIC DNA]</scope>
    <source>
        <strain evidence="7 8">22511_23_Filter</strain>
    </source>
</reference>
<evidence type="ECO:0000256" key="3">
    <source>
        <dbReference type="ARBA" id="ARBA00022806"/>
    </source>
</evidence>
<proteinExistence type="predicted"/>
<dbReference type="CDD" id="cd18787">
    <property type="entry name" value="SF2_C_DEAD"/>
    <property type="match status" value="1"/>
</dbReference>
<gene>
    <name evidence="7" type="ORF">GLW04_11030</name>
</gene>
<sequence>MTDKQQEWLDHLSPSTKQAWEESGFETWTAVQEASLPFIAKGEDVLAEAPTGSGKTLAYLLPLIEKIDSSQKHTQLLILASSHELVMQIHQEVQKWTKGSGITSTTLIGGANVKRQIDKLKKKPHIAAGTPGRVNELIQKKKLKAHEIKAVVLDEADQLLVPEHKETINHILKSVQRDTQKLLFSATLPDEVIDLAQTFMDENAEVIRIDEEVKKPEVTHHYIVSEDRDKIEMVRKLAHTEGFTGLAFMQDIAKLNVMAEKLVYKKLDLGLLHSDAKKEQRAKAVKEFRNGSYPLLMATDVAARGLDIHEINYVVNLDIPKDPSSYVHRAGRTGRIGAVEGRVVSIVNPVEEKRLKKMAENLGISLTKSVIYKGRLESR</sequence>
<dbReference type="GO" id="GO:0033592">
    <property type="term" value="F:RNA strand annealing activity"/>
    <property type="evidence" value="ECO:0007669"/>
    <property type="project" value="TreeGrafter"/>
</dbReference>
<keyword evidence="1" id="KW-0547">Nucleotide-binding</keyword>
<dbReference type="RefSeq" id="WP_160837123.1">
    <property type="nucleotide sequence ID" value="NZ_WMET01000002.1"/>
</dbReference>
<dbReference type="PANTHER" id="PTHR47963">
    <property type="entry name" value="DEAD-BOX ATP-DEPENDENT RNA HELICASE 47, MITOCHONDRIAL"/>
    <property type="match status" value="1"/>
</dbReference>
<feature type="domain" description="Helicase ATP-binding" evidence="5">
    <location>
        <begin position="36"/>
        <end position="206"/>
    </location>
</feature>
<evidence type="ECO:0000313" key="8">
    <source>
        <dbReference type="Proteomes" id="UP000460949"/>
    </source>
</evidence>
<dbReference type="GO" id="GO:0016787">
    <property type="term" value="F:hydrolase activity"/>
    <property type="evidence" value="ECO:0007669"/>
    <property type="project" value="UniProtKB-KW"/>
</dbReference>
<dbReference type="InterPro" id="IPR001650">
    <property type="entry name" value="Helicase_C-like"/>
</dbReference>
<protein>
    <submittedName>
        <fullName evidence="7">DEAD/DEAH box helicase</fullName>
    </submittedName>
</protein>
<name>A0A845DVA2_9BACI</name>